<organism evidence="1 2">
    <name type="scientific">Acinetobacter terrae</name>
    <dbReference type="NCBI Taxonomy" id="2731247"/>
    <lineage>
        <taxon>Bacteria</taxon>
        <taxon>Pseudomonadati</taxon>
        <taxon>Pseudomonadota</taxon>
        <taxon>Gammaproteobacteria</taxon>
        <taxon>Moraxellales</taxon>
        <taxon>Moraxellaceae</taxon>
        <taxon>Acinetobacter</taxon>
        <taxon>Acinetobacter Taxon 24</taxon>
    </lineage>
</organism>
<dbReference type="Proteomes" id="UP000569202">
    <property type="component" value="Unassembled WGS sequence"/>
</dbReference>
<protein>
    <submittedName>
        <fullName evidence="1">Uncharacterized protein</fullName>
    </submittedName>
</protein>
<accession>A0A7Y2RHN7</accession>
<sequence length="245" mass="27907">MLPDSLNLTFDLDVNDSLLAMRYLQIDAWNPVLLKLVKNPQYKLDDADVYTYSEISRMIRVNIINNLLPFAQDALDQKQSSFSVPLSLFFGGQITTHDLHNNFAQYFDSALIGLDLISASSSPKNDLFIPLHQPFIAHKNNPHTETIVSSMLLDFKITPRLEAMLLKFTPSKMKPKVRVMTDLISEHTETAINNAIQAETYEKVAAHHILRNIISSLPVLNPYLTKPKAAFYQMERKTLSFRSEI</sequence>
<reference evidence="1 2" key="1">
    <citation type="submission" date="2020-04" db="EMBL/GenBank/DDBJ databases">
        <title>Acinetobacter Taxon 24.</title>
        <authorList>
            <person name="Nemec A."/>
            <person name="Radolfova-Krizova L."/>
            <person name="Higgins P.G."/>
            <person name="Spanelova P."/>
        </authorList>
    </citation>
    <scope>NUCLEOTIDE SEQUENCE [LARGE SCALE GENOMIC DNA]</scope>
    <source>
        <strain evidence="1 2">ANC 5380</strain>
    </source>
</reference>
<evidence type="ECO:0000313" key="1">
    <source>
        <dbReference type="EMBL" id="NNH78837.1"/>
    </source>
</evidence>
<dbReference type="RefSeq" id="WP_171541032.1">
    <property type="nucleotide sequence ID" value="NZ_JABERL010000056.1"/>
</dbReference>
<name>A0A7Y2RHN7_9GAMM</name>
<comment type="caution">
    <text evidence="1">The sequence shown here is derived from an EMBL/GenBank/DDBJ whole genome shotgun (WGS) entry which is preliminary data.</text>
</comment>
<dbReference type="EMBL" id="JABERL010000056">
    <property type="protein sequence ID" value="NNH78837.1"/>
    <property type="molecule type" value="Genomic_DNA"/>
</dbReference>
<gene>
    <name evidence="1" type="ORF">HLH17_14525</name>
</gene>
<dbReference type="AlphaFoldDB" id="A0A7Y2RHN7"/>
<proteinExistence type="predicted"/>
<evidence type="ECO:0000313" key="2">
    <source>
        <dbReference type="Proteomes" id="UP000569202"/>
    </source>
</evidence>